<feature type="compositionally biased region" description="Polar residues" evidence="1">
    <location>
        <begin position="379"/>
        <end position="391"/>
    </location>
</feature>
<sequence>MNAITEVTQLGIISRSAPYTHESLSFPPSPHESDFGKMSPGCTHHQPHRDSGYETLGSPQFGGNGSYNESVYSNTTPVKGSNAVTEYAAPAPPEVAVSAGSNDGAKDAEEVGKKPNNLLRRIRGGLWGASSLRAKQSIARAAAQFVNKDGEETSEAAETQKSEKTVVDIKECETELEKNENGEWEEKPTVELPLSNPVDASETTSSIDAVVRATTSMASPLWKNGGPGDHRINTTILLRAKRISSGPRSELSALFHEPLEPLSGVDPGLVHERNDELSTYGYTIGSRNSNNWHPGTFTDSLHSYIGSSDEEDYLSEGESWNGTPRGRSRSNDKGCTASDVYIRSHLRSQSDETVKYKPDPPKTAVPECPVFRFPPPMSQPSKTLISPNGSQDPYEEKDDMTYTLSLPSSMKSSVYSYGPTTPPSTPILRTPPPEGVDYVPVEIEPFLVPNITVHPGESMLDMCMEMNQLAQDAPEIFTTPPRHQAGRGSSDSGRFPFDSKKNLIGKTLGRAFGKLFRRNTVQPTRSAGRLRKRPASLK</sequence>
<feature type="region of interest" description="Disordered" evidence="1">
    <location>
        <begin position="20"/>
        <end position="68"/>
    </location>
</feature>
<reference evidence="2 3" key="1">
    <citation type="journal article" date="2018" name="Nat. Ecol. Evol.">
        <title>Pezizomycetes genomes reveal the molecular basis of ectomycorrhizal truffle lifestyle.</title>
        <authorList>
            <person name="Murat C."/>
            <person name="Payen T."/>
            <person name="Noel B."/>
            <person name="Kuo A."/>
            <person name="Morin E."/>
            <person name="Chen J."/>
            <person name="Kohler A."/>
            <person name="Krizsan K."/>
            <person name="Balestrini R."/>
            <person name="Da Silva C."/>
            <person name="Montanini B."/>
            <person name="Hainaut M."/>
            <person name="Levati E."/>
            <person name="Barry K.W."/>
            <person name="Belfiori B."/>
            <person name="Cichocki N."/>
            <person name="Clum A."/>
            <person name="Dockter R.B."/>
            <person name="Fauchery L."/>
            <person name="Guy J."/>
            <person name="Iotti M."/>
            <person name="Le Tacon F."/>
            <person name="Lindquist E.A."/>
            <person name="Lipzen A."/>
            <person name="Malagnac F."/>
            <person name="Mello A."/>
            <person name="Molinier V."/>
            <person name="Miyauchi S."/>
            <person name="Poulain J."/>
            <person name="Riccioni C."/>
            <person name="Rubini A."/>
            <person name="Sitrit Y."/>
            <person name="Splivallo R."/>
            <person name="Traeger S."/>
            <person name="Wang M."/>
            <person name="Zifcakova L."/>
            <person name="Wipf D."/>
            <person name="Zambonelli A."/>
            <person name="Paolocci F."/>
            <person name="Nowrousian M."/>
            <person name="Ottonello S."/>
            <person name="Baldrian P."/>
            <person name="Spatafora J.W."/>
            <person name="Henrissat B."/>
            <person name="Nagy L.G."/>
            <person name="Aury J.M."/>
            <person name="Wincker P."/>
            <person name="Grigoriev I.V."/>
            <person name="Bonfante P."/>
            <person name="Martin F.M."/>
        </authorList>
    </citation>
    <scope>NUCLEOTIDE SEQUENCE [LARGE SCALE GENOMIC DNA]</scope>
    <source>
        <strain evidence="2 3">CCBAS932</strain>
    </source>
</reference>
<dbReference type="InParanoid" id="A0A3N4KHB2"/>
<dbReference type="Proteomes" id="UP000277580">
    <property type="component" value="Unassembled WGS sequence"/>
</dbReference>
<gene>
    <name evidence="2" type="ORF">P167DRAFT_548596</name>
</gene>
<keyword evidence="3" id="KW-1185">Reference proteome</keyword>
<dbReference type="AlphaFoldDB" id="A0A3N4KHB2"/>
<feature type="region of interest" description="Disordered" evidence="1">
    <location>
        <begin position="519"/>
        <end position="538"/>
    </location>
</feature>
<name>A0A3N4KHB2_9PEZI</name>
<feature type="region of interest" description="Disordered" evidence="1">
    <location>
        <begin position="312"/>
        <end position="336"/>
    </location>
</feature>
<evidence type="ECO:0000256" key="1">
    <source>
        <dbReference type="SAM" id="MobiDB-lite"/>
    </source>
</evidence>
<feature type="region of interest" description="Disordered" evidence="1">
    <location>
        <begin position="373"/>
        <end position="397"/>
    </location>
</feature>
<proteinExistence type="predicted"/>
<evidence type="ECO:0000313" key="3">
    <source>
        <dbReference type="Proteomes" id="UP000277580"/>
    </source>
</evidence>
<dbReference type="OrthoDB" id="5396111at2759"/>
<feature type="region of interest" description="Disordered" evidence="1">
    <location>
        <begin position="478"/>
        <end position="500"/>
    </location>
</feature>
<protein>
    <submittedName>
        <fullName evidence="2">Uncharacterized protein</fullName>
    </submittedName>
</protein>
<organism evidence="2 3">
    <name type="scientific">Morchella conica CCBAS932</name>
    <dbReference type="NCBI Taxonomy" id="1392247"/>
    <lineage>
        <taxon>Eukaryota</taxon>
        <taxon>Fungi</taxon>
        <taxon>Dikarya</taxon>
        <taxon>Ascomycota</taxon>
        <taxon>Pezizomycotina</taxon>
        <taxon>Pezizomycetes</taxon>
        <taxon>Pezizales</taxon>
        <taxon>Morchellaceae</taxon>
        <taxon>Morchella</taxon>
    </lineage>
</organism>
<evidence type="ECO:0000313" key="2">
    <source>
        <dbReference type="EMBL" id="RPB08828.1"/>
    </source>
</evidence>
<accession>A0A3N4KHB2</accession>
<feature type="compositionally biased region" description="Basic residues" evidence="1">
    <location>
        <begin position="528"/>
        <end position="538"/>
    </location>
</feature>
<dbReference type="EMBL" id="ML119158">
    <property type="protein sequence ID" value="RPB08828.1"/>
    <property type="molecule type" value="Genomic_DNA"/>
</dbReference>